<dbReference type="Proteomes" id="UP000247810">
    <property type="component" value="Unassembled WGS sequence"/>
</dbReference>
<dbReference type="EMBL" id="KZ825845">
    <property type="protein sequence ID" value="PYH95973.1"/>
    <property type="molecule type" value="Genomic_DNA"/>
</dbReference>
<proteinExistence type="predicted"/>
<name>A0A319DX31_9EURO</name>
<dbReference type="VEuPathDB" id="FungiDB:BO71DRAFT_191701"/>
<protein>
    <submittedName>
        <fullName evidence="2">Uncharacterized protein</fullName>
    </submittedName>
</protein>
<evidence type="ECO:0000256" key="1">
    <source>
        <dbReference type="SAM" id="MobiDB-lite"/>
    </source>
</evidence>
<dbReference type="AlphaFoldDB" id="A0A319DX31"/>
<sequence>MQAQSTFSFSHLTSGIKIHPAFVFFFFFERSSFSVHRSFTSCLQRKTLVKQTKFKSSQEFDSKEKKWKPRLEERKEKGRSKSFEKKFGARMKKKKVKANSIEE</sequence>
<keyword evidence="3" id="KW-1185">Reference proteome</keyword>
<evidence type="ECO:0000313" key="3">
    <source>
        <dbReference type="Proteomes" id="UP000247810"/>
    </source>
</evidence>
<feature type="region of interest" description="Disordered" evidence="1">
    <location>
        <begin position="56"/>
        <end position="83"/>
    </location>
</feature>
<evidence type="ECO:0000313" key="2">
    <source>
        <dbReference type="EMBL" id="PYH95973.1"/>
    </source>
</evidence>
<accession>A0A319DX31</accession>
<reference evidence="2 3" key="1">
    <citation type="submission" date="2018-02" db="EMBL/GenBank/DDBJ databases">
        <title>The genomes of Aspergillus section Nigri reveals drivers in fungal speciation.</title>
        <authorList>
            <consortium name="DOE Joint Genome Institute"/>
            <person name="Vesth T.C."/>
            <person name="Nybo J."/>
            <person name="Theobald S."/>
            <person name="Brandl J."/>
            <person name="Frisvad J.C."/>
            <person name="Nielsen K.F."/>
            <person name="Lyhne E.K."/>
            <person name="Kogle M.E."/>
            <person name="Kuo A."/>
            <person name="Riley R."/>
            <person name="Clum A."/>
            <person name="Nolan M."/>
            <person name="Lipzen A."/>
            <person name="Salamov A."/>
            <person name="Henrissat B."/>
            <person name="Wiebenga A."/>
            <person name="De vries R.P."/>
            <person name="Grigoriev I.V."/>
            <person name="Mortensen U.H."/>
            <person name="Andersen M.R."/>
            <person name="Baker S.E."/>
        </authorList>
    </citation>
    <scope>NUCLEOTIDE SEQUENCE [LARGE SCALE GENOMIC DNA]</scope>
    <source>
        <strain evidence="2 3">CBS 707.79</strain>
    </source>
</reference>
<gene>
    <name evidence="2" type="ORF">BO71DRAFT_191701</name>
</gene>
<organism evidence="2 3">
    <name type="scientific">Aspergillus ellipticus CBS 707.79</name>
    <dbReference type="NCBI Taxonomy" id="1448320"/>
    <lineage>
        <taxon>Eukaryota</taxon>
        <taxon>Fungi</taxon>
        <taxon>Dikarya</taxon>
        <taxon>Ascomycota</taxon>
        <taxon>Pezizomycotina</taxon>
        <taxon>Eurotiomycetes</taxon>
        <taxon>Eurotiomycetidae</taxon>
        <taxon>Eurotiales</taxon>
        <taxon>Aspergillaceae</taxon>
        <taxon>Aspergillus</taxon>
        <taxon>Aspergillus subgen. Circumdati</taxon>
    </lineage>
</organism>